<organism evidence="7 8">
    <name type="scientific">Actinotalea soli</name>
    <dbReference type="NCBI Taxonomy" id="2819234"/>
    <lineage>
        <taxon>Bacteria</taxon>
        <taxon>Bacillati</taxon>
        <taxon>Actinomycetota</taxon>
        <taxon>Actinomycetes</taxon>
        <taxon>Micrococcales</taxon>
        <taxon>Cellulomonadaceae</taxon>
        <taxon>Actinotalea</taxon>
    </lineage>
</organism>
<feature type="transmembrane region" description="Helical" evidence="6">
    <location>
        <begin position="782"/>
        <end position="804"/>
    </location>
</feature>
<feature type="transmembrane region" description="Helical" evidence="6">
    <location>
        <begin position="562"/>
        <end position="585"/>
    </location>
</feature>
<dbReference type="GO" id="GO:0005886">
    <property type="term" value="C:plasma membrane"/>
    <property type="evidence" value="ECO:0007669"/>
    <property type="project" value="UniProtKB-SubCell"/>
</dbReference>
<keyword evidence="4 6" id="KW-1133">Transmembrane helix</keyword>
<feature type="transmembrane region" description="Helical" evidence="6">
    <location>
        <begin position="721"/>
        <end position="745"/>
    </location>
</feature>
<feature type="transmembrane region" description="Helical" evidence="6">
    <location>
        <begin position="38"/>
        <end position="58"/>
    </location>
</feature>
<feature type="transmembrane region" description="Helical" evidence="6">
    <location>
        <begin position="633"/>
        <end position="658"/>
    </location>
</feature>
<evidence type="ECO:0000256" key="4">
    <source>
        <dbReference type="ARBA" id="ARBA00022989"/>
    </source>
</evidence>
<comment type="subcellular location">
    <subcellularLocation>
        <location evidence="1">Cell membrane</location>
        <topology evidence="1">Multi-pass membrane protein</topology>
    </subcellularLocation>
</comment>
<evidence type="ECO:0000256" key="6">
    <source>
        <dbReference type="SAM" id="Phobius"/>
    </source>
</evidence>
<feature type="transmembrane region" description="Helical" evidence="6">
    <location>
        <begin position="592"/>
        <end position="613"/>
    </location>
</feature>
<dbReference type="InterPro" id="IPR022791">
    <property type="entry name" value="L-PG_synthase/AglD"/>
</dbReference>
<keyword evidence="3 6" id="KW-0812">Transmembrane</keyword>
<evidence type="ECO:0000256" key="1">
    <source>
        <dbReference type="ARBA" id="ARBA00004651"/>
    </source>
</evidence>
<keyword evidence="8" id="KW-1185">Reference proteome</keyword>
<comment type="caution">
    <text evidence="7">The sequence shown here is derived from an EMBL/GenBank/DDBJ whole genome shotgun (WGS) entry which is preliminary data.</text>
</comment>
<dbReference type="RefSeq" id="WP_208054786.1">
    <property type="nucleotide sequence ID" value="NZ_JAGEMK010000002.1"/>
</dbReference>
<proteinExistence type="predicted"/>
<feature type="transmembrane region" description="Helical" evidence="6">
    <location>
        <begin position="154"/>
        <end position="174"/>
    </location>
</feature>
<feature type="transmembrane region" description="Helical" evidence="6">
    <location>
        <begin position="112"/>
        <end position="133"/>
    </location>
</feature>
<evidence type="ECO:0000256" key="3">
    <source>
        <dbReference type="ARBA" id="ARBA00022692"/>
    </source>
</evidence>
<keyword evidence="5 6" id="KW-0472">Membrane</keyword>
<protein>
    <submittedName>
        <fullName evidence="7">Flippase-like domain-containing protein</fullName>
    </submittedName>
</protein>
<keyword evidence="2" id="KW-1003">Cell membrane</keyword>
<dbReference type="AlphaFoldDB" id="A0A939LTM2"/>
<evidence type="ECO:0000313" key="7">
    <source>
        <dbReference type="EMBL" id="MBO1751097.1"/>
    </source>
</evidence>
<feature type="transmembrane region" description="Helical" evidence="6">
    <location>
        <begin position="186"/>
        <end position="211"/>
    </location>
</feature>
<name>A0A939LTM2_9CELL</name>
<feature type="transmembrane region" description="Helical" evidence="6">
    <location>
        <begin position="752"/>
        <end position="770"/>
    </location>
</feature>
<feature type="transmembrane region" description="Helical" evidence="6">
    <location>
        <begin position="530"/>
        <end position="550"/>
    </location>
</feature>
<evidence type="ECO:0000256" key="2">
    <source>
        <dbReference type="ARBA" id="ARBA00022475"/>
    </source>
</evidence>
<dbReference type="Proteomes" id="UP000664209">
    <property type="component" value="Unassembled WGS sequence"/>
</dbReference>
<dbReference type="EMBL" id="JAGEMK010000002">
    <property type="protein sequence ID" value="MBO1751097.1"/>
    <property type="molecule type" value="Genomic_DNA"/>
</dbReference>
<dbReference type="Pfam" id="PF03706">
    <property type="entry name" value="LPG_synthase_TM"/>
    <property type="match status" value="1"/>
</dbReference>
<feature type="transmembrane region" description="Helical" evidence="6">
    <location>
        <begin position="670"/>
        <end position="689"/>
    </location>
</feature>
<sequence length="829" mass="87790">MSNPSLRGRVGLGGRGPADHGVRIVDTPAIRVHRPVDLVAAVAAALGVALVLVLAVYAQGTTTGLTEDVRGFASLLRRLLFVPVTVLEGLITFIAPLAVLTELVLRRLVRQALEAIAAAVLATGLALLATWLITELGAQEMRDALSVWSRGLRVVTIPALLVGTAALLTAAGARNRRRTVMWSWNLLWIGLGIAVITGLVTLPGALVTVLLGRVVGLMTRYLSGVQSERAYGASLVDGIRRAGFEPRRLIRVRGVSADHPGGDEELASDLAAVAITRYGDNRVYAMTTTDDERLDVVVLDGDRQVVGALARWWRSFRLRGIDGRAVVSLRQAAERAALLSYAAWSAGVCTPRLLGIAEAEDSMILIQRHAHGAVPLRDLPVDEMDDDVLDAVWEQLRVAHAAGLAHRALTADVVLVDRRDAPVAFLTGWESGDVASSELARRLDISQLLALLALRVGAERAVGAASRVLPDPDLTAVGPLLQTIALPRATREEARKNRGVLAEVREALLARLPEAEVEPERLVRFGARTVVTIALTVAAAVVVITTINFAEISEALSTAQPLWAALAFGLGLLTFLGSALALVAFAPIRLPLWRATLVQTAAAFVALVAPAGVGPAALNLRMLTRRGVASPLAVASVGLVQVSQFITTVLLLVVLSLVSGTDTPLRIPSTTVIAALGVISLAIAAAMLVPPLRHWVLARVLPLWRQTWPRLVQMLGQPQRFALAAVGNMIMTMSYLGAFAAALAAFGREMSLIDLALIYLIGNAAGALVPSPGGLGTVEISLITGLTLTGGVPAAIATSVVFLFRALTFWARVPIGWLAMRALQRTGEL</sequence>
<gene>
    <name evidence="7" type="ORF">J4G33_04695</name>
</gene>
<feature type="transmembrane region" description="Helical" evidence="6">
    <location>
        <begin position="79"/>
        <end position="100"/>
    </location>
</feature>
<evidence type="ECO:0000256" key="5">
    <source>
        <dbReference type="ARBA" id="ARBA00023136"/>
    </source>
</evidence>
<accession>A0A939LTM2</accession>
<dbReference type="PANTHER" id="PTHR39087">
    <property type="entry name" value="UPF0104 MEMBRANE PROTEIN MJ1595"/>
    <property type="match status" value="1"/>
</dbReference>
<dbReference type="PANTHER" id="PTHR39087:SF2">
    <property type="entry name" value="UPF0104 MEMBRANE PROTEIN MJ1595"/>
    <property type="match status" value="1"/>
</dbReference>
<evidence type="ECO:0000313" key="8">
    <source>
        <dbReference type="Proteomes" id="UP000664209"/>
    </source>
</evidence>
<reference evidence="7" key="1">
    <citation type="submission" date="2021-03" db="EMBL/GenBank/DDBJ databases">
        <title>Actinotalea soli sp. nov., isolated from soil.</title>
        <authorList>
            <person name="Ping W."/>
            <person name="Zhang J."/>
        </authorList>
    </citation>
    <scope>NUCLEOTIDE SEQUENCE</scope>
    <source>
        <strain evidence="7">BY-33</strain>
    </source>
</reference>